<sequence length="44" mass="4493">MLLMITGTAPDPDERVLLSSIGTGAGELKGSMSDGFLAVSLRKG</sequence>
<keyword evidence="2" id="KW-1185">Reference proteome</keyword>
<dbReference type="EMBL" id="CP141261">
    <property type="protein sequence ID" value="WRL65123.1"/>
    <property type="molecule type" value="Genomic_DNA"/>
</dbReference>
<protein>
    <submittedName>
        <fullName evidence="1">Uncharacterized protein</fullName>
    </submittedName>
</protein>
<name>A0ABZ1B5K1_9ACTN</name>
<gene>
    <name evidence="1" type="ORF">U6N30_05405</name>
</gene>
<reference evidence="1 2" key="1">
    <citation type="submission" date="2023-12" db="EMBL/GenBank/DDBJ databases">
        <title>Blastococcus brunescens sp. nov., an actonobacterium isolated from sandstone collected in sahara desert.</title>
        <authorList>
            <person name="Gtari M."/>
            <person name="Ghodhbane F."/>
        </authorList>
    </citation>
    <scope>NUCLEOTIDE SEQUENCE [LARGE SCALE GENOMIC DNA]</scope>
    <source>
        <strain evidence="1 2">BMG 8361</strain>
    </source>
</reference>
<proteinExistence type="predicted"/>
<organism evidence="1 2">
    <name type="scientific">Blastococcus brunescens</name>
    <dbReference type="NCBI Taxonomy" id="1564165"/>
    <lineage>
        <taxon>Bacteria</taxon>
        <taxon>Bacillati</taxon>
        <taxon>Actinomycetota</taxon>
        <taxon>Actinomycetes</taxon>
        <taxon>Geodermatophilales</taxon>
        <taxon>Geodermatophilaceae</taxon>
        <taxon>Blastococcus</taxon>
    </lineage>
</organism>
<accession>A0ABZ1B5K1</accession>
<evidence type="ECO:0000313" key="1">
    <source>
        <dbReference type="EMBL" id="WRL65123.1"/>
    </source>
</evidence>
<dbReference type="Proteomes" id="UP001324287">
    <property type="component" value="Chromosome"/>
</dbReference>
<evidence type="ECO:0000313" key="2">
    <source>
        <dbReference type="Proteomes" id="UP001324287"/>
    </source>
</evidence>
<dbReference type="RefSeq" id="WP_324276447.1">
    <property type="nucleotide sequence ID" value="NZ_CP141261.1"/>
</dbReference>